<dbReference type="PANTHER" id="PTHR14237">
    <property type="entry name" value="MOLYBDOPTERIN COFACTOR SULFURASE MOSC"/>
    <property type="match status" value="1"/>
</dbReference>
<dbReference type="SUPFAM" id="SSF50800">
    <property type="entry name" value="PK beta-barrel domain-like"/>
    <property type="match status" value="1"/>
</dbReference>
<comment type="caution">
    <text evidence="2">The sequence shown here is derived from an EMBL/GenBank/DDBJ whole genome shotgun (WGS) entry which is preliminary data.</text>
</comment>
<evidence type="ECO:0000313" key="3">
    <source>
        <dbReference type="Proteomes" id="UP001596220"/>
    </source>
</evidence>
<keyword evidence="3" id="KW-1185">Reference proteome</keyword>
<dbReference type="Pfam" id="PF03476">
    <property type="entry name" value="MOSC_N"/>
    <property type="match status" value="1"/>
</dbReference>
<dbReference type="Proteomes" id="UP001596220">
    <property type="component" value="Unassembled WGS sequence"/>
</dbReference>
<dbReference type="InterPro" id="IPR011037">
    <property type="entry name" value="Pyrv_Knase-like_insert_dom_sf"/>
</dbReference>
<dbReference type="InterPro" id="IPR005302">
    <property type="entry name" value="MoCF_Sase_C"/>
</dbReference>
<protein>
    <submittedName>
        <fullName evidence="2">MOSC domain-containing protein</fullName>
    </submittedName>
</protein>
<dbReference type="PROSITE" id="PS51340">
    <property type="entry name" value="MOSC"/>
    <property type="match status" value="1"/>
</dbReference>
<sequence>MATVRALASYPIKGCARVVVDRVELTPTGPPHDRLFAVVGPEGQTVWQGEAPLLAVVRGRVLEEGAKLELSAPGADDLVLDVAVDGQVRPVDVEKWPGTGVDQGDEAAEWLSGVIGRPARLVREPARASRARDGVDPTALLVVSLSSLDGLNARIAAKGAEPVPLERFRPNIVIDGWPEPHTEDRVGRMTVGGAEIGFGELAIRCAVTLVDQSAGVRVGPEPLRTLADYRREPDGVSFGLKATVLTPGEVAVGDEVTVTEWR</sequence>
<gene>
    <name evidence="2" type="ORF">ACFP3R_35325</name>
</gene>
<organism evidence="2 3">
    <name type="scientific">Saccharothrix lopnurensis</name>
    <dbReference type="NCBI Taxonomy" id="1670621"/>
    <lineage>
        <taxon>Bacteria</taxon>
        <taxon>Bacillati</taxon>
        <taxon>Actinomycetota</taxon>
        <taxon>Actinomycetes</taxon>
        <taxon>Pseudonocardiales</taxon>
        <taxon>Pseudonocardiaceae</taxon>
        <taxon>Saccharothrix</taxon>
    </lineage>
</organism>
<accession>A0ABW1PIE5</accession>
<dbReference type="PANTHER" id="PTHR14237:SF19">
    <property type="entry name" value="MITOCHONDRIAL AMIDOXIME REDUCING COMPONENT 1"/>
    <property type="match status" value="1"/>
</dbReference>
<evidence type="ECO:0000313" key="2">
    <source>
        <dbReference type="EMBL" id="MFC6094567.1"/>
    </source>
</evidence>
<evidence type="ECO:0000259" key="1">
    <source>
        <dbReference type="PROSITE" id="PS51340"/>
    </source>
</evidence>
<dbReference type="EMBL" id="JBHSQO010000067">
    <property type="protein sequence ID" value="MFC6094567.1"/>
    <property type="molecule type" value="Genomic_DNA"/>
</dbReference>
<dbReference type="Pfam" id="PF03473">
    <property type="entry name" value="MOSC"/>
    <property type="match status" value="1"/>
</dbReference>
<dbReference type="RefSeq" id="WP_380642943.1">
    <property type="nucleotide sequence ID" value="NZ_JBHSQO010000067.1"/>
</dbReference>
<dbReference type="InterPro" id="IPR005303">
    <property type="entry name" value="MOCOS_middle"/>
</dbReference>
<name>A0ABW1PIE5_9PSEU</name>
<reference evidence="3" key="1">
    <citation type="journal article" date="2019" name="Int. J. Syst. Evol. Microbiol.">
        <title>The Global Catalogue of Microorganisms (GCM) 10K type strain sequencing project: providing services to taxonomists for standard genome sequencing and annotation.</title>
        <authorList>
            <consortium name="The Broad Institute Genomics Platform"/>
            <consortium name="The Broad Institute Genome Sequencing Center for Infectious Disease"/>
            <person name="Wu L."/>
            <person name="Ma J."/>
        </authorList>
    </citation>
    <scope>NUCLEOTIDE SEQUENCE [LARGE SCALE GENOMIC DNA]</scope>
    <source>
        <strain evidence="3">CGMCC 4.7246</strain>
    </source>
</reference>
<proteinExistence type="predicted"/>
<feature type="domain" description="MOSC" evidence="1">
    <location>
        <begin position="101"/>
        <end position="259"/>
    </location>
</feature>
<dbReference type="SUPFAM" id="SSF141673">
    <property type="entry name" value="MOSC N-terminal domain-like"/>
    <property type="match status" value="1"/>
</dbReference>